<evidence type="ECO:0000313" key="9">
    <source>
        <dbReference type="EMBL" id="WNR42908.1"/>
    </source>
</evidence>
<dbReference type="InterPro" id="IPR000515">
    <property type="entry name" value="MetI-like"/>
</dbReference>
<comment type="subcellular location">
    <subcellularLocation>
        <location evidence="1 7">Cell membrane</location>
        <topology evidence="1 7">Multi-pass membrane protein</topology>
    </subcellularLocation>
</comment>
<proteinExistence type="inferred from homology"/>
<dbReference type="GO" id="GO:0005886">
    <property type="term" value="C:plasma membrane"/>
    <property type="evidence" value="ECO:0007669"/>
    <property type="project" value="UniProtKB-SubCell"/>
</dbReference>
<dbReference type="RefSeq" id="WP_314796744.1">
    <property type="nucleotide sequence ID" value="NZ_CP130319.1"/>
</dbReference>
<reference evidence="9" key="1">
    <citation type="submission" date="2022-02" db="EMBL/GenBank/DDBJ databases">
        <title>Paenibacillus sp. MBLB1832 Whole Genome Shotgun Sequencing.</title>
        <authorList>
            <person name="Hwang C.Y."/>
            <person name="Cho E.-S."/>
            <person name="Seo M.-J."/>
        </authorList>
    </citation>
    <scope>NUCLEOTIDE SEQUENCE</scope>
    <source>
        <strain evidence="9">MBLB1832</strain>
    </source>
</reference>
<dbReference type="AlphaFoldDB" id="A0AA96LKV6"/>
<dbReference type="SUPFAM" id="SSF161098">
    <property type="entry name" value="MetI-like"/>
    <property type="match status" value="1"/>
</dbReference>
<dbReference type="GO" id="GO:0055085">
    <property type="term" value="P:transmembrane transport"/>
    <property type="evidence" value="ECO:0007669"/>
    <property type="project" value="InterPro"/>
</dbReference>
<dbReference type="KEGG" id="proo:MJB10_17510"/>
<dbReference type="PROSITE" id="PS50928">
    <property type="entry name" value="ABC_TM1"/>
    <property type="match status" value="1"/>
</dbReference>
<comment type="similarity">
    <text evidence="7">Belongs to the binding-protein-dependent transport system permease family.</text>
</comment>
<keyword evidence="2 7" id="KW-0813">Transport</keyword>
<dbReference type="CDD" id="cd06261">
    <property type="entry name" value="TM_PBP2"/>
    <property type="match status" value="1"/>
</dbReference>
<organism evidence="9 10">
    <name type="scientific">Paenibacillus roseopurpureus</name>
    <dbReference type="NCBI Taxonomy" id="2918901"/>
    <lineage>
        <taxon>Bacteria</taxon>
        <taxon>Bacillati</taxon>
        <taxon>Bacillota</taxon>
        <taxon>Bacilli</taxon>
        <taxon>Bacillales</taxon>
        <taxon>Paenibacillaceae</taxon>
        <taxon>Paenibacillus</taxon>
    </lineage>
</organism>
<evidence type="ECO:0000256" key="1">
    <source>
        <dbReference type="ARBA" id="ARBA00004651"/>
    </source>
</evidence>
<keyword evidence="4 7" id="KW-0812">Transmembrane</keyword>
<feature type="domain" description="ABC transmembrane type-1" evidence="8">
    <location>
        <begin position="90"/>
        <end position="305"/>
    </location>
</feature>
<evidence type="ECO:0000256" key="5">
    <source>
        <dbReference type="ARBA" id="ARBA00022989"/>
    </source>
</evidence>
<dbReference type="Proteomes" id="UP001304650">
    <property type="component" value="Chromosome"/>
</dbReference>
<feature type="transmembrane region" description="Helical" evidence="7">
    <location>
        <begin position="94"/>
        <end position="115"/>
    </location>
</feature>
<dbReference type="PANTHER" id="PTHR43227">
    <property type="entry name" value="BLL4140 PROTEIN"/>
    <property type="match status" value="1"/>
</dbReference>
<evidence type="ECO:0000256" key="6">
    <source>
        <dbReference type="ARBA" id="ARBA00023136"/>
    </source>
</evidence>
<evidence type="ECO:0000256" key="4">
    <source>
        <dbReference type="ARBA" id="ARBA00022692"/>
    </source>
</evidence>
<protein>
    <submittedName>
        <fullName evidence="9">ABC transporter permease subunit</fullName>
    </submittedName>
</protein>
<evidence type="ECO:0000256" key="3">
    <source>
        <dbReference type="ARBA" id="ARBA00022475"/>
    </source>
</evidence>
<feature type="transmembrane region" description="Helical" evidence="7">
    <location>
        <begin position="224"/>
        <end position="242"/>
    </location>
</feature>
<evidence type="ECO:0000256" key="2">
    <source>
        <dbReference type="ARBA" id="ARBA00022448"/>
    </source>
</evidence>
<feature type="transmembrane region" description="Helical" evidence="7">
    <location>
        <begin position="284"/>
        <end position="305"/>
    </location>
</feature>
<dbReference type="InterPro" id="IPR035906">
    <property type="entry name" value="MetI-like_sf"/>
</dbReference>
<keyword evidence="5 7" id="KW-1133">Transmembrane helix</keyword>
<keyword evidence="10" id="KW-1185">Reference proteome</keyword>
<dbReference type="Gene3D" id="1.10.3720.10">
    <property type="entry name" value="MetI-like"/>
    <property type="match status" value="1"/>
</dbReference>
<evidence type="ECO:0000313" key="10">
    <source>
        <dbReference type="Proteomes" id="UP001304650"/>
    </source>
</evidence>
<gene>
    <name evidence="9" type="ORF">MJB10_17510</name>
</gene>
<dbReference type="Pfam" id="PF00528">
    <property type="entry name" value="BPD_transp_1"/>
    <property type="match status" value="1"/>
</dbReference>
<keyword evidence="3" id="KW-1003">Cell membrane</keyword>
<dbReference type="PANTHER" id="PTHR43227:SF11">
    <property type="entry name" value="BLL4140 PROTEIN"/>
    <property type="match status" value="1"/>
</dbReference>
<accession>A0AA96LKV6</accession>
<keyword evidence="6 7" id="KW-0472">Membrane</keyword>
<name>A0AA96LKV6_9BACL</name>
<sequence>MKALVEETVLPSTRPKVRSDFWRYVNRYKFYYLMLLPGIVLIAIFRIAPFYGITVAFKDYNIFKGINGSPWVGLDWFKVLFHHPDFFRILKNSLTINLLELIFVFPAPIVLALLLNELRMEWFKRVTQSIVYIPHFFSWVIVGGFIIRLLSPSTGPIRIVFEWLGVEPFMLLLQQSWFYPILVSGEIWKSAGWGTILYMAAITGIEQEQYEAAIMDGASRLRRMLHITLPGMAFVIVLNLVLQMGHMLDVGFEKIFILSNPSVQQISEVFSTYNYNVGIVQQRYSFSVALGLFQSVIGFGLVILANRIAKWLRNEAVF</sequence>
<feature type="transmembrane region" description="Helical" evidence="7">
    <location>
        <begin position="30"/>
        <end position="51"/>
    </location>
</feature>
<evidence type="ECO:0000256" key="7">
    <source>
        <dbReference type="RuleBase" id="RU363032"/>
    </source>
</evidence>
<feature type="transmembrane region" description="Helical" evidence="7">
    <location>
        <begin position="177"/>
        <end position="203"/>
    </location>
</feature>
<feature type="transmembrane region" description="Helical" evidence="7">
    <location>
        <begin position="136"/>
        <end position="157"/>
    </location>
</feature>
<dbReference type="InterPro" id="IPR050809">
    <property type="entry name" value="UgpAE/MalFG_permease"/>
</dbReference>
<dbReference type="EMBL" id="CP130319">
    <property type="protein sequence ID" value="WNR42908.1"/>
    <property type="molecule type" value="Genomic_DNA"/>
</dbReference>
<evidence type="ECO:0000259" key="8">
    <source>
        <dbReference type="PROSITE" id="PS50928"/>
    </source>
</evidence>